<feature type="domain" description="GGDEF" evidence="5">
    <location>
        <begin position="164"/>
        <end position="288"/>
    </location>
</feature>
<dbReference type="AlphaFoldDB" id="A0A0F5VCZ6"/>
<dbReference type="InterPro" id="IPR000160">
    <property type="entry name" value="GGDEF_dom"/>
</dbReference>
<dbReference type="InterPro" id="IPR029787">
    <property type="entry name" value="Nucleotide_cyclase"/>
</dbReference>
<keyword evidence="4" id="KW-0812">Transmembrane</keyword>
<comment type="caution">
    <text evidence="6">The sequence shown here is derived from an EMBL/GenBank/DDBJ whole genome shotgun (WGS) entry which is preliminary data.</text>
</comment>
<dbReference type="PATRIC" id="fig|265726.11.peg.4604"/>
<evidence type="ECO:0000256" key="4">
    <source>
        <dbReference type="SAM" id="Phobius"/>
    </source>
</evidence>
<dbReference type="PROSITE" id="PS50887">
    <property type="entry name" value="GGDEF"/>
    <property type="match status" value="1"/>
</dbReference>
<evidence type="ECO:0000256" key="3">
    <source>
        <dbReference type="SAM" id="Coils"/>
    </source>
</evidence>
<keyword evidence="3" id="KW-0175">Coiled coil</keyword>
<dbReference type="Proteomes" id="UP000033633">
    <property type="component" value="Unassembled WGS sequence"/>
</dbReference>
<dbReference type="RefSeq" id="WP_046220895.1">
    <property type="nucleotide sequence ID" value="NZ_JWYV01000009.1"/>
</dbReference>
<protein>
    <recommendedName>
        <fullName evidence="1">diguanylate cyclase</fullName>
        <ecNumber evidence="1">2.7.7.65</ecNumber>
    </recommendedName>
</protein>
<dbReference type="OrthoDB" id="70510at2"/>
<evidence type="ECO:0000259" key="5">
    <source>
        <dbReference type="PROSITE" id="PS50887"/>
    </source>
</evidence>
<accession>A0A0F5VCZ6</accession>
<evidence type="ECO:0000256" key="2">
    <source>
        <dbReference type="ARBA" id="ARBA00034247"/>
    </source>
</evidence>
<dbReference type="EC" id="2.7.7.65" evidence="1"/>
<feature type="transmembrane region" description="Helical" evidence="4">
    <location>
        <begin position="57"/>
        <end position="74"/>
    </location>
</feature>
<dbReference type="SMART" id="SM00267">
    <property type="entry name" value="GGDEF"/>
    <property type="match status" value="1"/>
</dbReference>
<feature type="transmembrane region" description="Helical" evidence="4">
    <location>
        <begin position="94"/>
        <end position="111"/>
    </location>
</feature>
<gene>
    <name evidence="6" type="ORF">KY46_12135</name>
</gene>
<dbReference type="SUPFAM" id="SSF55073">
    <property type="entry name" value="Nucleotide cyclase"/>
    <property type="match status" value="1"/>
</dbReference>
<keyword evidence="4" id="KW-1133">Transmembrane helix</keyword>
<dbReference type="GO" id="GO:1902201">
    <property type="term" value="P:negative regulation of bacterial-type flagellum-dependent cell motility"/>
    <property type="evidence" value="ECO:0007669"/>
    <property type="project" value="TreeGrafter"/>
</dbReference>
<keyword evidence="4" id="KW-0472">Membrane</keyword>
<dbReference type="GO" id="GO:0005886">
    <property type="term" value="C:plasma membrane"/>
    <property type="evidence" value="ECO:0007669"/>
    <property type="project" value="TreeGrafter"/>
</dbReference>
<keyword evidence="7" id="KW-1185">Reference proteome</keyword>
<organism evidence="6 7">
    <name type="scientific">Photobacterium halotolerans</name>
    <dbReference type="NCBI Taxonomy" id="265726"/>
    <lineage>
        <taxon>Bacteria</taxon>
        <taxon>Pseudomonadati</taxon>
        <taxon>Pseudomonadota</taxon>
        <taxon>Gammaproteobacteria</taxon>
        <taxon>Vibrionales</taxon>
        <taxon>Vibrionaceae</taxon>
        <taxon>Photobacterium</taxon>
    </lineage>
</organism>
<reference evidence="6 7" key="1">
    <citation type="submission" date="2014-12" db="EMBL/GenBank/DDBJ databases">
        <title>Mercury Reductase activity and rhizosphere competence traits in the genome of root associated Photobacterium halotolerans MELD1.</title>
        <authorList>
            <person name="Mathew D.C."/>
            <person name="Huang C.-C."/>
        </authorList>
    </citation>
    <scope>NUCLEOTIDE SEQUENCE [LARGE SCALE GENOMIC DNA]</scope>
    <source>
        <strain evidence="6 7">MELD1</strain>
    </source>
</reference>
<comment type="catalytic activity">
    <reaction evidence="2">
        <text>2 GTP = 3',3'-c-di-GMP + 2 diphosphate</text>
        <dbReference type="Rhea" id="RHEA:24898"/>
        <dbReference type="ChEBI" id="CHEBI:33019"/>
        <dbReference type="ChEBI" id="CHEBI:37565"/>
        <dbReference type="ChEBI" id="CHEBI:58805"/>
        <dbReference type="EC" id="2.7.7.65"/>
    </reaction>
</comment>
<name>A0A0F5VCZ6_9GAMM</name>
<feature type="transmembrane region" description="Helical" evidence="4">
    <location>
        <begin position="7"/>
        <end position="27"/>
    </location>
</feature>
<dbReference type="CDD" id="cd01949">
    <property type="entry name" value="GGDEF"/>
    <property type="match status" value="1"/>
</dbReference>
<dbReference type="Pfam" id="PF00990">
    <property type="entry name" value="GGDEF"/>
    <property type="match status" value="1"/>
</dbReference>
<evidence type="ECO:0000256" key="1">
    <source>
        <dbReference type="ARBA" id="ARBA00012528"/>
    </source>
</evidence>
<dbReference type="STRING" id="265726.KY46_12135"/>
<dbReference type="InterPro" id="IPR043128">
    <property type="entry name" value="Rev_trsase/Diguanyl_cyclase"/>
</dbReference>
<evidence type="ECO:0000313" key="6">
    <source>
        <dbReference type="EMBL" id="KKC99656.1"/>
    </source>
</evidence>
<feature type="transmembrane region" description="Helical" evidence="4">
    <location>
        <begin position="33"/>
        <end position="50"/>
    </location>
</feature>
<sequence>MKKISQLPVGLTIIVCFGVLLTTFIPMQGNLDAVTSSLTLVLIILLVREVASKEMKFLLLLSACTYGIGVIADLLDDIPELANHWLLIRTDDVFSNIGVFLLCFCFIKLLHQRRELIQKLKQQVSKSRELELELSRQALQDDLTRLQNRRSLFRRFDHMAIHLNRGIMAYIDIDNFKQVNDRLGHRQGDLVLIEIANILFRHSPTGSQIYRIGGDEFVVLLPSEDQSQSQEWLDQLYEQTQDLRETFKLGISVGLVPFHPGNLSDPDLLLAKADNAMYQEKEQKSRVE</sequence>
<dbReference type="InterPro" id="IPR050469">
    <property type="entry name" value="Diguanylate_Cyclase"/>
</dbReference>
<dbReference type="GO" id="GO:0043709">
    <property type="term" value="P:cell adhesion involved in single-species biofilm formation"/>
    <property type="evidence" value="ECO:0007669"/>
    <property type="project" value="TreeGrafter"/>
</dbReference>
<evidence type="ECO:0000313" key="7">
    <source>
        <dbReference type="Proteomes" id="UP000033633"/>
    </source>
</evidence>
<dbReference type="PANTHER" id="PTHR45138:SF9">
    <property type="entry name" value="DIGUANYLATE CYCLASE DGCM-RELATED"/>
    <property type="match status" value="1"/>
</dbReference>
<dbReference type="PANTHER" id="PTHR45138">
    <property type="entry name" value="REGULATORY COMPONENTS OF SENSORY TRANSDUCTION SYSTEM"/>
    <property type="match status" value="1"/>
</dbReference>
<dbReference type="Gene3D" id="3.30.70.270">
    <property type="match status" value="1"/>
</dbReference>
<feature type="coiled-coil region" evidence="3">
    <location>
        <begin position="113"/>
        <end position="149"/>
    </location>
</feature>
<dbReference type="NCBIfam" id="TIGR00254">
    <property type="entry name" value="GGDEF"/>
    <property type="match status" value="1"/>
</dbReference>
<dbReference type="GO" id="GO:0052621">
    <property type="term" value="F:diguanylate cyclase activity"/>
    <property type="evidence" value="ECO:0007669"/>
    <property type="project" value="UniProtKB-EC"/>
</dbReference>
<proteinExistence type="predicted"/>
<dbReference type="EMBL" id="JWYV01000009">
    <property type="protein sequence ID" value="KKC99656.1"/>
    <property type="molecule type" value="Genomic_DNA"/>
</dbReference>